<feature type="transmembrane region" description="Helical" evidence="1">
    <location>
        <begin position="94"/>
        <end position="113"/>
    </location>
</feature>
<gene>
    <name evidence="2" type="ORF">DKK74_02725</name>
</gene>
<dbReference type="InterPro" id="IPR029058">
    <property type="entry name" value="AB_hydrolase_fold"/>
</dbReference>
<feature type="transmembrane region" description="Helical" evidence="1">
    <location>
        <begin position="16"/>
        <end position="36"/>
    </location>
</feature>
<feature type="transmembrane region" description="Helical" evidence="1">
    <location>
        <begin position="125"/>
        <end position="144"/>
    </location>
</feature>
<keyword evidence="1" id="KW-0812">Transmembrane</keyword>
<dbReference type="Gene3D" id="3.40.50.1820">
    <property type="entry name" value="alpha/beta hydrolase"/>
    <property type="match status" value="1"/>
</dbReference>
<dbReference type="GO" id="GO:0016747">
    <property type="term" value="F:acyltransferase activity, transferring groups other than amino-acyl groups"/>
    <property type="evidence" value="ECO:0007669"/>
    <property type="project" value="TreeGrafter"/>
</dbReference>
<dbReference type="EMBL" id="QGLK01000001">
    <property type="protein sequence ID" value="PXY89757.1"/>
    <property type="molecule type" value="Genomic_DNA"/>
</dbReference>
<sequence>MFVHIRSLLNTPVDCINVVGTGAITIISVLDVLRYATYGSLLPVLTIAFVDLCSILLCVLTVMTHCSPILILVVGINLALGDFMNNRGTAMDNIAFFIIAGIAFLAACMGSLAMAKGHTKIDLVACRKILAVLIVLCVTAATLWQTCMTLARDKTQAGPSIWSVPSEFESTSNHPGTVRPLGYRTHAYSSDGREVQKTAYVYLPFKYDQHKSYDILYLMHGTGDSASYWLKKHPENVHMVDQLIDHRIIKPMIIVTPSFYVQNDAKDHLDTLTYSFAKELRRDLMPAVESRYSTYAKKIDDQGFRASRNHRAFAGLSRGAVTTYHSAIEQNLDYYSWFGTFSGSRTSAHEFKTTACAYPFSTYPIHYLYASSGSFDFALAGQLNDYRNLLKVDNRLEPGKNTRFDVFPMRYHSSGNWHLALYNFLQCIFHN</sequence>
<dbReference type="AlphaFoldDB" id="A0A318MS61"/>
<dbReference type="Proteomes" id="UP000248128">
    <property type="component" value="Unassembled WGS sequence"/>
</dbReference>
<dbReference type="SUPFAM" id="SSF53474">
    <property type="entry name" value="alpha/beta-Hydrolases"/>
    <property type="match status" value="1"/>
</dbReference>
<organism evidence="2 3">
    <name type="scientific">Bifidobacterium asteroides</name>
    <dbReference type="NCBI Taxonomy" id="1684"/>
    <lineage>
        <taxon>Bacteria</taxon>
        <taxon>Bacillati</taxon>
        <taxon>Actinomycetota</taxon>
        <taxon>Actinomycetes</taxon>
        <taxon>Bifidobacteriales</taxon>
        <taxon>Bifidobacteriaceae</taxon>
        <taxon>Bifidobacterium</taxon>
    </lineage>
</organism>
<dbReference type="Pfam" id="PF00756">
    <property type="entry name" value="Esterase"/>
    <property type="match status" value="1"/>
</dbReference>
<dbReference type="PANTHER" id="PTHR48098">
    <property type="entry name" value="ENTEROCHELIN ESTERASE-RELATED"/>
    <property type="match status" value="1"/>
</dbReference>
<proteinExistence type="predicted"/>
<dbReference type="InterPro" id="IPR050583">
    <property type="entry name" value="Mycobacterial_A85_antigen"/>
</dbReference>
<keyword evidence="1" id="KW-0472">Membrane</keyword>
<evidence type="ECO:0000256" key="1">
    <source>
        <dbReference type="SAM" id="Phobius"/>
    </source>
</evidence>
<feature type="transmembrane region" description="Helical" evidence="1">
    <location>
        <begin position="48"/>
        <end position="74"/>
    </location>
</feature>
<evidence type="ECO:0008006" key="4">
    <source>
        <dbReference type="Google" id="ProtNLM"/>
    </source>
</evidence>
<reference evidence="2 3" key="1">
    <citation type="submission" date="2018-05" db="EMBL/GenBank/DDBJ databases">
        <title>Reference genomes for bee gut microbiota database.</title>
        <authorList>
            <person name="Ellegaard K.M."/>
        </authorList>
    </citation>
    <scope>NUCLEOTIDE SEQUENCE [LARGE SCALE GENOMIC DNA]</scope>
    <source>
        <strain evidence="2 3">ESL0199</strain>
    </source>
</reference>
<keyword evidence="1" id="KW-1133">Transmembrane helix</keyword>
<protein>
    <recommendedName>
        <fullName evidence="4">Esterase</fullName>
    </recommendedName>
</protein>
<evidence type="ECO:0000313" key="2">
    <source>
        <dbReference type="EMBL" id="PXY89757.1"/>
    </source>
</evidence>
<dbReference type="OrthoDB" id="184858at2"/>
<evidence type="ECO:0000313" key="3">
    <source>
        <dbReference type="Proteomes" id="UP000248128"/>
    </source>
</evidence>
<dbReference type="InterPro" id="IPR000801">
    <property type="entry name" value="Esterase-like"/>
</dbReference>
<dbReference type="PANTHER" id="PTHR48098:SF1">
    <property type="entry name" value="DIACYLGLYCEROL ACYLTRANSFERASE_MYCOLYLTRANSFERASE AG85A"/>
    <property type="match status" value="1"/>
</dbReference>
<accession>A0A318MS61</accession>
<name>A0A318MS61_9BIFI</name>
<comment type="caution">
    <text evidence="2">The sequence shown here is derived from an EMBL/GenBank/DDBJ whole genome shotgun (WGS) entry which is preliminary data.</text>
</comment>